<dbReference type="Proteomes" id="UP000000664">
    <property type="component" value="Chromosome"/>
</dbReference>
<dbReference type="InterPro" id="IPR000917">
    <property type="entry name" value="Sulfatase_N"/>
</dbReference>
<protein>
    <submittedName>
        <fullName evidence="3">Phosphoglycerol transferase related protein, alkaline phosphatase superfamily</fullName>
    </submittedName>
</protein>
<keyword evidence="3" id="KW-0808">Transferase</keyword>
<feature type="transmembrane region" description="Helical" evidence="1">
    <location>
        <begin position="393"/>
        <end position="419"/>
    </location>
</feature>
<evidence type="ECO:0000313" key="3">
    <source>
        <dbReference type="EMBL" id="ABJ59588.1"/>
    </source>
</evidence>
<dbReference type="Gene3D" id="3.40.720.10">
    <property type="entry name" value="Alkaline Phosphatase, subunit A"/>
    <property type="match status" value="1"/>
</dbReference>
<feature type="transmembrane region" description="Helical" evidence="1">
    <location>
        <begin position="426"/>
        <end position="446"/>
    </location>
</feature>
<feature type="transmembrane region" description="Helical" evidence="1">
    <location>
        <begin position="192"/>
        <end position="212"/>
    </location>
</feature>
<accession>A0A805ZM92</accession>
<feature type="transmembrane region" description="Helical" evidence="1">
    <location>
        <begin position="304"/>
        <end position="326"/>
    </location>
</feature>
<feature type="transmembrane region" description="Helical" evidence="1">
    <location>
        <begin position="143"/>
        <end position="159"/>
    </location>
</feature>
<feature type="transmembrane region" description="Helical" evidence="1">
    <location>
        <begin position="74"/>
        <end position="93"/>
    </location>
</feature>
<feature type="transmembrane region" description="Helical" evidence="1">
    <location>
        <begin position="232"/>
        <end position="255"/>
    </location>
</feature>
<dbReference type="GO" id="GO:0016740">
    <property type="term" value="F:transferase activity"/>
    <property type="evidence" value="ECO:0007669"/>
    <property type="project" value="UniProtKB-KW"/>
</dbReference>
<dbReference type="AlphaFoldDB" id="A0A805ZM92"/>
<keyword evidence="1" id="KW-1133">Transmembrane helix</keyword>
<evidence type="ECO:0000256" key="1">
    <source>
        <dbReference type="SAM" id="Phobius"/>
    </source>
</evidence>
<feature type="transmembrane region" description="Helical" evidence="1">
    <location>
        <begin position="105"/>
        <end position="131"/>
    </location>
</feature>
<sequence>MKSALRKTIQWILLLCLLLGILIQALGFWNYNPTSVSTKTRIGMVISLIQLIVVVWYGMSYGSKEYSFKEVVKNWLEGVITLIIFYLVFVISLPQLFSAWNLWGVFFPVLTSTSALFSGIIISLFFQPFIFRLQERLNTKQNVLLLTTITLLIFTLSAGNSLLTSYSIFGLYLVLPFAWGMLISKIKVSKKVLFGLVVATIILLPAVYYLTIKLMPIQTPQGFIFSQMNMSWNTSLLMAPSSPLMILFVVTGALLFRSSMLGASHRVFSILIPAIIFGTTSYGMSLWKEKLQLLLAPVSKKVTVLLILSLLVASFIINFIFVKFILSNKCVQRFLNKFDENNLDGLVKLLEAGLGFLKKHSRSIILFAFLIFLSIVGFYTVRDIQSASDFWVALVFIFTSKFGTLVLSSIFLFAIYEIFYVITTRFWVSASIPTVLALGIAIADGIKMDLREEPVYPNEISEIVNWKTLIPMIGVQTLIYILVGIALLVAVIVYLELKHPYNLKREKKSWVALIGSLLILITPVWFNDEDSVIYYISKGFDNNPDFRNPPDSTANNGAVLTFLDFIKVPIMDKPAGYSEHAIKEITKKYQKEAIAINKTRKNKLSDQTIVFNLSESFVDPKEFPGVKVSNNVRDPMEYIRSLMTQTTSGKMLSAGYGGGTGNMEYESLTGFNMGNFSSALTPYTQVTSHYEFYPTIGMNFPYSSAIHPFKGTYYGRIDNYRRFKFNKFAYLGSKYKIYDQKSLGTSPYLSDETAYQNGLRQIKSRKGGQFINLISMQNHMPYGDYYSPNEYKDNVSGSSLADDNVKTSFAAYTKGVEYTDKAVKEFIAQIDKLNKPVTLVFYGDHYPSIIDQSLLAKYPLKMHSTTYFIYSNKYAREHGAKSKIVPDKYVATSSFIPMALEQTNAKVTAYQALLTRIYKDLPAMTINYSSSDGFELVDQNGKKVSEKKLTKKQKELLKDYKLIQYDMSAGKGYTLDVKGFYK</sequence>
<reference evidence="3 4" key="1">
    <citation type="journal article" date="2006" name="Proc. Natl. Acad. Sci. U.S.A.">
        <title>Comparative genomics of the lactic acid bacteria.</title>
        <authorList>
            <person name="Makarova K."/>
            <person name="Slesarev A."/>
            <person name="Wolf Y."/>
            <person name="Sorokin A."/>
            <person name="Mirkin B."/>
            <person name="Koonin E."/>
            <person name="Pavlov A."/>
            <person name="Pavlova N."/>
            <person name="Karamychev V."/>
            <person name="Polouchine N."/>
            <person name="Shakhova V."/>
            <person name="Grigoriev I."/>
            <person name="Lou Y."/>
            <person name="Rohksar D."/>
            <person name="Lucas S."/>
            <person name="Huang K."/>
            <person name="Goodstein D.M."/>
            <person name="Hawkins T."/>
            <person name="Plengvidhya V."/>
            <person name="Welker D."/>
            <person name="Hughes J."/>
            <person name="Goh Y."/>
            <person name="Benson A."/>
            <person name="Baldwin K."/>
            <person name="Lee J.H."/>
            <person name="Diaz-Muniz I."/>
            <person name="Dosti B."/>
            <person name="Smeianov V."/>
            <person name="Wechter W."/>
            <person name="Barabote R."/>
            <person name="Lorca G."/>
            <person name="Altermann E."/>
            <person name="Barrangou R."/>
            <person name="Ganesan B."/>
            <person name="Xie Y."/>
            <person name="Rawsthorne H."/>
            <person name="Tamir D."/>
            <person name="Parker C."/>
            <person name="Breidt F."/>
            <person name="Broadbent J."/>
            <person name="Hutkins R."/>
            <person name="O'Sullivan D."/>
            <person name="Steele J."/>
            <person name="Unlu G."/>
            <person name="Saier M."/>
            <person name="Klaenhammer T."/>
            <person name="Richardson P."/>
            <person name="Kozyavkin S."/>
            <person name="Weimer B."/>
            <person name="Mills D."/>
        </authorList>
    </citation>
    <scope>NUCLEOTIDE SEQUENCE [LARGE SCALE GENOMIC DNA]</scope>
    <source>
        <strain evidence="4">ATCC 33323 / DSM 20243 / BCRC 14619 / CIP 102991 / JCM 1131 / KCTC 3163 / NCIMB 11718 / NCTC 13722 / AM63</strain>
    </source>
</reference>
<dbReference type="EMBL" id="CP000413">
    <property type="protein sequence ID" value="ABJ59588.1"/>
    <property type="molecule type" value="Genomic_DNA"/>
</dbReference>
<evidence type="ECO:0000313" key="4">
    <source>
        <dbReference type="Proteomes" id="UP000000664"/>
    </source>
</evidence>
<keyword evidence="1" id="KW-0812">Transmembrane</keyword>
<feature type="transmembrane region" description="Helical" evidence="1">
    <location>
        <begin position="12"/>
        <end position="30"/>
    </location>
</feature>
<feature type="domain" description="Sulfatase N-terminal" evidence="2">
    <location>
        <begin position="607"/>
        <end position="902"/>
    </location>
</feature>
<dbReference type="SUPFAM" id="SSF53649">
    <property type="entry name" value="Alkaline phosphatase-like"/>
    <property type="match status" value="1"/>
</dbReference>
<organism evidence="3 4">
    <name type="scientific">Lactobacillus gasseri (strain ATCC 33323 / DSM 20243 / BCRC 14619 / CIP 102991 / JCM 1131 / KCTC 3163 / NCIMB 11718 / NCTC 13722 / AM63)</name>
    <dbReference type="NCBI Taxonomy" id="324831"/>
    <lineage>
        <taxon>Bacteria</taxon>
        <taxon>Bacillati</taxon>
        <taxon>Bacillota</taxon>
        <taxon>Bacilli</taxon>
        <taxon>Lactobacillales</taxon>
        <taxon>Lactobacillaceae</taxon>
        <taxon>Lactobacillus</taxon>
    </lineage>
</organism>
<feature type="transmembrane region" description="Helical" evidence="1">
    <location>
        <begin position="509"/>
        <end position="526"/>
    </location>
</feature>
<dbReference type="GeneID" id="29640146"/>
<name>A0A805ZM92_LACGA</name>
<proteinExistence type="predicted"/>
<dbReference type="InterPro" id="IPR017850">
    <property type="entry name" value="Alkaline_phosphatase_core_sf"/>
</dbReference>
<dbReference type="CDD" id="cd16015">
    <property type="entry name" value="LTA_synthase"/>
    <property type="match status" value="1"/>
</dbReference>
<feature type="transmembrane region" description="Helical" evidence="1">
    <location>
        <begin position="165"/>
        <end position="183"/>
    </location>
</feature>
<feature type="transmembrane region" description="Helical" evidence="1">
    <location>
        <begin position="364"/>
        <end position="381"/>
    </location>
</feature>
<dbReference type="KEGG" id="lga:LGAS_0176"/>
<feature type="transmembrane region" description="Helical" evidence="1">
    <location>
        <begin position="267"/>
        <end position="284"/>
    </location>
</feature>
<feature type="transmembrane region" description="Helical" evidence="1">
    <location>
        <begin position="42"/>
        <end position="62"/>
    </location>
</feature>
<keyword evidence="1" id="KW-0472">Membrane</keyword>
<gene>
    <name evidence="3" type="ordered locus">LGAS_0176</name>
</gene>
<feature type="transmembrane region" description="Helical" evidence="1">
    <location>
        <begin position="478"/>
        <end position="497"/>
    </location>
</feature>
<evidence type="ECO:0000259" key="2">
    <source>
        <dbReference type="Pfam" id="PF00884"/>
    </source>
</evidence>
<dbReference type="RefSeq" id="WP_003647920.1">
    <property type="nucleotide sequence ID" value="NC_008530.1"/>
</dbReference>
<dbReference type="Pfam" id="PF00884">
    <property type="entry name" value="Sulfatase"/>
    <property type="match status" value="1"/>
</dbReference>